<keyword evidence="1" id="KW-0812">Transmembrane</keyword>
<organism evidence="2 3">
    <name type="scientific">Arthrobacter livingstonensis</name>
    <dbReference type="NCBI Taxonomy" id="670078"/>
    <lineage>
        <taxon>Bacteria</taxon>
        <taxon>Bacillati</taxon>
        <taxon>Actinomycetota</taxon>
        <taxon>Actinomycetes</taxon>
        <taxon>Micrococcales</taxon>
        <taxon>Micrococcaceae</taxon>
        <taxon>Arthrobacter</taxon>
    </lineage>
</organism>
<evidence type="ECO:0000313" key="3">
    <source>
        <dbReference type="Proteomes" id="UP000247832"/>
    </source>
</evidence>
<gene>
    <name evidence="2" type="ORF">CVV68_18965</name>
</gene>
<name>A0A2V5LFY3_9MICC</name>
<keyword evidence="1" id="KW-1133">Transmembrane helix</keyword>
<accession>A0A2V5LFY3</accession>
<dbReference type="EMBL" id="QJVD01000027">
    <property type="protein sequence ID" value="PYI65300.1"/>
    <property type="molecule type" value="Genomic_DNA"/>
</dbReference>
<dbReference type="OrthoDB" id="4950741at2"/>
<comment type="caution">
    <text evidence="2">The sequence shown here is derived from an EMBL/GenBank/DDBJ whole genome shotgun (WGS) entry which is preliminary data.</text>
</comment>
<protein>
    <submittedName>
        <fullName evidence="2">Uncharacterized protein</fullName>
    </submittedName>
</protein>
<keyword evidence="3" id="KW-1185">Reference proteome</keyword>
<evidence type="ECO:0000256" key="1">
    <source>
        <dbReference type="SAM" id="Phobius"/>
    </source>
</evidence>
<evidence type="ECO:0000313" key="2">
    <source>
        <dbReference type="EMBL" id="PYI65300.1"/>
    </source>
</evidence>
<feature type="transmembrane region" description="Helical" evidence="1">
    <location>
        <begin position="48"/>
        <end position="73"/>
    </location>
</feature>
<dbReference type="Proteomes" id="UP000247832">
    <property type="component" value="Unassembled WGS sequence"/>
</dbReference>
<keyword evidence="1" id="KW-0472">Membrane</keyword>
<sequence>MIDWRGFIVVAVVTLVGAGFVVVMYSLGVRLTAVSGDDTARINTAAKWGSWVCFGFCGLAVASGIILIVPLFYKTAMGWFGVSV</sequence>
<feature type="transmembrane region" description="Helical" evidence="1">
    <location>
        <begin position="7"/>
        <end position="28"/>
    </location>
</feature>
<proteinExistence type="predicted"/>
<dbReference type="AlphaFoldDB" id="A0A2V5LFY3"/>
<reference evidence="2 3" key="1">
    <citation type="submission" date="2018-05" db="EMBL/GenBank/DDBJ databases">
        <title>Genetic diversity of glacier-inhabiting Cryobacterium bacteria in China and description of Cryobacterium mengkeensis sp. nov. and Arthrobacter glacialis sp. nov.</title>
        <authorList>
            <person name="Liu Q."/>
            <person name="Xin Y.-H."/>
        </authorList>
    </citation>
    <scope>NUCLEOTIDE SEQUENCE [LARGE SCALE GENOMIC DNA]</scope>
    <source>
        <strain evidence="2 3">LI2</strain>
    </source>
</reference>